<protein>
    <submittedName>
        <fullName evidence="2">Uncharacterized protein</fullName>
    </submittedName>
</protein>
<reference evidence="2 3" key="1">
    <citation type="journal article" date="2016" name="Sci. Rep.">
        <title>Draft genome sequencing and secretome analysis of fungal phytopathogen Ascochyta rabiei provides insight into the necrotrophic effector repertoire.</title>
        <authorList>
            <person name="Verma S."/>
            <person name="Gazara R.K."/>
            <person name="Nizam S."/>
            <person name="Parween S."/>
            <person name="Chattopadhyay D."/>
            <person name="Verma P.K."/>
        </authorList>
    </citation>
    <scope>NUCLEOTIDE SEQUENCE [LARGE SCALE GENOMIC DNA]</scope>
    <source>
        <strain evidence="2 3">ArDII</strain>
    </source>
</reference>
<feature type="compositionally biased region" description="Basic and acidic residues" evidence="1">
    <location>
        <begin position="343"/>
        <end position="365"/>
    </location>
</feature>
<dbReference type="EMBL" id="JYNV01000072">
    <property type="protein sequence ID" value="KZM27298.1"/>
    <property type="molecule type" value="Genomic_DNA"/>
</dbReference>
<accession>A0A163KW98</accession>
<feature type="region of interest" description="Disordered" evidence="1">
    <location>
        <begin position="343"/>
        <end position="380"/>
    </location>
</feature>
<name>A0A163KW98_DIDRA</name>
<organism evidence="2 3">
    <name type="scientific">Didymella rabiei</name>
    <name type="common">Chickpea ascochyta blight fungus</name>
    <name type="synonym">Mycosphaerella rabiei</name>
    <dbReference type="NCBI Taxonomy" id="5454"/>
    <lineage>
        <taxon>Eukaryota</taxon>
        <taxon>Fungi</taxon>
        <taxon>Dikarya</taxon>
        <taxon>Ascomycota</taxon>
        <taxon>Pezizomycotina</taxon>
        <taxon>Dothideomycetes</taxon>
        <taxon>Pleosporomycetidae</taxon>
        <taxon>Pleosporales</taxon>
        <taxon>Pleosporineae</taxon>
        <taxon>Didymellaceae</taxon>
        <taxon>Ascochyta</taxon>
    </lineage>
</organism>
<proteinExistence type="predicted"/>
<gene>
    <name evidence="2" type="ORF">ST47_g1559</name>
</gene>
<dbReference type="AlphaFoldDB" id="A0A163KW98"/>
<evidence type="ECO:0000313" key="3">
    <source>
        <dbReference type="Proteomes" id="UP000076837"/>
    </source>
</evidence>
<comment type="caution">
    <text evidence="2">The sequence shown here is derived from an EMBL/GenBank/DDBJ whole genome shotgun (WGS) entry which is preliminary data.</text>
</comment>
<keyword evidence="3" id="KW-1185">Reference proteome</keyword>
<sequence>MVQASASVTTANRQKALVIVMEGYPSHWNRTRSGEEIRHKTKFEKDEGFSSCLGWLPSYITTCFTGSISDTPATRLPSSSENVAVKYTPPQAAQNRSILRPGSDGNYMCTKPHKVETPPAIPIAHYKLGDSEDITVDQASTSRNNIVDFQTPTALTRRFASSNKTLVEAFQLDHSGQYVAYEWTLQTAEAADAILPNKIDAVLSMESLYTTNKGVCSWRVLVLTQCDTVRLLQTLHAYEESDVSSNDSNTSVYSGKDWLKVETLVRSIASDRRSKDTKKVLRSLHHISIQNQLLYDEVQELKSSLKQKKKRSKKSHALPLQQHQEYHGGAVMWSPTAKKLVEEKEKEEKRVAREVAKEAREKEKANAAIQKAKQEAKKQR</sequence>
<evidence type="ECO:0000313" key="2">
    <source>
        <dbReference type="EMBL" id="KZM27298.1"/>
    </source>
</evidence>
<evidence type="ECO:0000256" key="1">
    <source>
        <dbReference type="SAM" id="MobiDB-lite"/>
    </source>
</evidence>
<dbReference type="Proteomes" id="UP000076837">
    <property type="component" value="Unassembled WGS sequence"/>
</dbReference>